<name>A0A375JDM2_9BURK</name>
<reference evidence="2 3" key="1">
    <citation type="submission" date="2018-01" db="EMBL/GenBank/DDBJ databases">
        <authorList>
            <person name="Gaut B.S."/>
            <person name="Morton B.R."/>
            <person name="Clegg M.T."/>
            <person name="Duvall M.R."/>
        </authorList>
    </citation>
    <scope>NUCLEOTIDE SEQUENCE [LARGE SCALE GENOMIC DNA]</scope>
    <source>
        <strain evidence="2">Cupriavidus taiwanensis cmp 52</strain>
    </source>
</reference>
<dbReference type="Pfam" id="PF03848">
    <property type="entry name" value="TehB"/>
    <property type="match status" value="1"/>
</dbReference>
<accession>A0A375JDM2</accession>
<protein>
    <recommendedName>
        <fullName evidence="1">Tellurite resistance methyltransferase TehB-like domain-containing protein</fullName>
    </recommendedName>
</protein>
<feature type="domain" description="Tellurite resistance methyltransferase TehB-like" evidence="1">
    <location>
        <begin position="26"/>
        <end position="63"/>
    </location>
</feature>
<proteinExistence type="predicted"/>
<dbReference type="EMBL" id="OVTA01000115">
    <property type="protein sequence ID" value="SPS02922.1"/>
    <property type="molecule type" value="Genomic_DNA"/>
</dbReference>
<evidence type="ECO:0000313" key="2">
    <source>
        <dbReference type="EMBL" id="SPS02922.1"/>
    </source>
</evidence>
<organism evidence="2 3">
    <name type="scientific">Cupriavidus taiwanensis</name>
    <dbReference type="NCBI Taxonomy" id="164546"/>
    <lineage>
        <taxon>Bacteria</taxon>
        <taxon>Pseudomonadati</taxon>
        <taxon>Pseudomonadota</taxon>
        <taxon>Betaproteobacteria</taxon>
        <taxon>Burkholderiales</taxon>
        <taxon>Burkholderiaceae</taxon>
        <taxon>Cupriavidus</taxon>
    </lineage>
</organism>
<dbReference type="InterPro" id="IPR029063">
    <property type="entry name" value="SAM-dependent_MTases_sf"/>
</dbReference>
<dbReference type="Proteomes" id="UP000256805">
    <property type="component" value="Unassembled WGS sequence"/>
</dbReference>
<sequence>MSSTGRFWEKGYSDTKVWTMGGPSVEVFEIEQFLPRNSTVIDIGCGEGRNALFLALRGHKVTAL</sequence>
<dbReference type="SUPFAM" id="SSF53335">
    <property type="entry name" value="S-adenosyl-L-methionine-dependent methyltransferases"/>
    <property type="match status" value="1"/>
</dbReference>
<dbReference type="AlphaFoldDB" id="A0A375JDM2"/>
<dbReference type="Gene3D" id="3.40.50.150">
    <property type="entry name" value="Vaccinia Virus protein VP39"/>
    <property type="match status" value="1"/>
</dbReference>
<gene>
    <name evidence="2" type="ORF">CBM2634_U490002</name>
</gene>
<evidence type="ECO:0000259" key="1">
    <source>
        <dbReference type="Pfam" id="PF03848"/>
    </source>
</evidence>
<evidence type="ECO:0000313" key="3">
    <source>
        <dbReference type="Proteomes" id="UP000256805"/>
    </source>
</evidence>
<dbReference type="InterPro" id="IPR015985">
    <property type="entry name" value="TehB-like_dom"/>
</dbReference>